<dbReference type="RefSeq" id="WP_380939353.1">
    <property type="nucleotide sequence ID" value="NZ_JBHUFC010000002.1"/>
</dbReference>
<dbReference type="EMBL" id="JBHUFC010000002">
    <property type="protein sequence ID" value="MFD1786978.1"/>
    <property type="molecule type" value="Genomic_DNA"/>
</dbReference>
<dbReference type="Pfam" id="PF18557">
    <property type="entry name" value="NepR"/>
    <property type="match status" value="1"/>
</dbReference>
<comment type="caution">
    <text evidence="3">The sequence shown here is derived from an EMBL/GenBank/DDBJ whole genome shotgun (WGS) entry which is preliminary data.</text>
</comment>
<proteinExistence type="predicted"/>
<dbReference type="InterPro" id="IPR041649">
    <property type="entry name" value="NepR"/>
</dbReference>
<keyword evidence="4" id="KW-1185">Reference proteome</keyword>
<protein>
    <submittedName>
        <fullName evidence="3">NepR family anti-sigma factor</fullName>
    </submittedName>
</protein>
<accession>A0ABW4NA35</accession>
<name>A0ABW4NA35_9SPHN</name>
<evidence type="ECO:0000256" key="1">
    <source>
        <dbReference type="SAM" id="MobiDB-lite"/>
    </source>
</evidence>
<organism evidence="3 4">
    <name type="scientific">Sphingomonas floccifaciens</name>
    <dbReference type="NCBI Taxonomy" id="1844115"/>
    <lineage>
        <taxon>Bacteria</taxon>
        <taxon>Pseudomonadati</taxon>
        <taxon>Pseudomonadota</taxon>
        <taxon>Alphaproteobacteria</taxon>
        <taxon>Sphingomonadales</taxon>
        <taxon>Sphingomonadaceae</taxon>
        <taxon>Sphingomonas</taxon>
    </lineage>
</organism>
<evidence type="ECO:0000259" key="2">
    <source>
        <dbReference type="Pfam" id="PF18557"/>
    </source>
</evidence>
<sequence>MVSKTGDEKALRRKDEKSANGGERDVGAALRAVYHDAASEAVPDEMLELLKKLG</sequence>
<feature type="region of interest" description="Disordered" evidence="1">
    <location>
        <begin position="1"/>
        <end position="26"/>
    </location>
</feature>
<feature type="domain" description="Anti-sigma factor NepR" evidence="2">
    <location>
        <begin position="24"/>
        <end position="53"/>
    </location>
</feature>
<dbReference type="Proteomes" id="UP001597283">
    <property type="component" value="Unassembled WGS sequence"/>
</dbReference>
<gene>
    <name evidence="3" type="ORF">ACFSC3_05275</name>
</gene>
<evidence type="ECO:0000313" key="3">
    <source>
        <dbReference type="EMBL" id="MFD1786978.1"/>
    </source>
</evidence>
<evidence type="ECO:0000313" key="4">
    <source>
        <dbReference type="Proteomes" id="UP001597283"/>
    </source>
</evidence>
<reference evidence="4" key="1">
    <citation type="journal article" date="2019" name="Int. J. Syst. Evol. Microbiol.">
        <title>The Global Catalogue of Microorganisms (GCM) 10K type strain sequencing project: providing services to taxonomists for standard genome sequencing and annotation.</title>
        <authorList>
            <consortium name="The Broad Institute Genomics Platform"/>
            <consortium name="The Broad Institute Genome Sequencing Center for Infectious Disease"/>
            <person name="Wu L."/>
            <person name="Ma J."/>
        </authorList>
    </citation>
    <scope>NUCLEOTIDE SEQUENCE [LARGE SCALE GENOMIC DNA]</scope>
    <source>
        <strain evidence="4">Q85</strain>
    </source>
</reference>